<keyword evidence="3" id="KW-1185">Reference proteome</keyword>
<accession>A0AA89ADE1</accession>
<feature type="compositionally biased region" description="Polar residues" evidence="1">
    <location>
        <begin position="123"/>
        <end position="132"/>
    </location>
</feature>
<protein>
    <submittedName>
        <fullName evidence="2">Uncharacterized protein</fullName>
    </submittedName>
</protein>
<dbReference type="GO" id="GO:0009507">
    <property type="term" value="C:chloroplast"/>
    <property type="evidence" value="ECO:0007669"/>
    <property type="project" value="TreeGrafter"/>
</dbReference>
<feature type="compositionally biased region" description="Low complexity" evidence="1">
    <location>
        <begin position="178"/>
        <end position="190"/>
    </location>
</feature>
<dbReference type="GO" id="GO:0051743">
    <property type="term" value="F:red chlorophyll catabolite reductase activity"/>
    <property type="evidence" value="ECO:0007669"/>
    <property type="project" value="InterPro"/>
</dbReference>
<dbReference type="Proteomes" id="UP001188597">
    <property type="component" value="Unassembled WGS sequence"/>
</dbReference>
<dbReference type="PANTHER" id="PTHR34685:SF2">
    <property type="entry name" value="RED CHLOROPHYLL CATABOLITE REDUCTASE, CHLOROPLASTIC"/>
    <property type="match status" value="1"/>
</dbReference>
<name>A0AA89ADE1_9ASTE</name>
<dbReference type="EMBL" id="JAVXUP010003458">
    <property type="protein sequence ID" value="KAK2998903.1"/>
    <property type="molecule type" value="Genomic_DNA"/>
</dbReference>
<feature type="region of interest" description="Disordered" evidence="1">
    <location>
        <begin position="123"/>
        <end position="214"/>
    </location>
</feature>
<dbReference type="Pfam" id="PF06405">
    <property type="entry name" value="RCC_reductase"/>
    <property type="match status" value="1"/>
</dbReference>
<proteinExistence type="predicted"/>
<dbReference type="InterPro" id="IPR009439">
    <property type="entry name" value="RCC_reductase"/>
</dbReference>
<comment type="caution">
    <text evidence="2">The sequence shown here is derived from an EMBL/GenBank/DDBJ whole genome shotgun (WGS) entry which is preliminary data.</text>
</comment>
<organism evidence="2 3">
    <name type="scientific">Escallonia herrerae</name>
    <dbReference type="NCBI Taxonomy" id="1293975"/>
    <lineage>
        <taxon>Eukaryota</taxon>
        <taxon>Viridiplantae</taxon>
        <taxon>Streptophyta</taxon>
        <taxon>Embryophyta</taxon>
        <taxon>Tracheophyta</taxon>
        <taxon>Spermatophyta</taxon>
        <taxon>Magnoliopsida</taxon>
        <taxon>eudicotyledons</taxon>
        <taxon>Gunneridae</taxon>
        <taxon>Pentapetalae</taxon>
        <taxon>asterids</taxon>
        <taxon>campanulids</taxon>
        <taxon>Escalloniales</taxon>
        <taxon>Escalloniaceae</taxon>
        <taxon>Escallonia</taxon>
    </lineage>
</organism>
<dbReference type="GO" id="GO:0015996">
    <property type="term" value="P:chlorophyll catabolic process"/>
    <property type="evidence" value="ECO:0007669"/>
    <property type="project" value="TreeGrafter"/>
</dbReference>
<dbReference type="AlphaFoldDB" id="A0AA89ADE1"/>
<evidence type="ECO:0000313" key="2">
    <source>
        <dbReference type="EMBL" id="KAK2998903.1"/>
    </source>
</evidence>
<evidence type="ECO:0000313" key="3">
    <source>
        <dbReference type="Proteomes" id="UP001188597"/>
    </source>
</evidence>
<gene>
    <name evidence="2" type="ORF">RJ639_023349</name>
</gene>
<dbReference type="PANTHER" id="PTHR34685">
    <property type="entry name" value="RED CHLOROPHYLL CATABOLITE REDUCTASE, CHLOROPLASTIC"/>
    <property type="match status" value="1"/>
</dbReference>
<evidence type="ECO:0000256" key="1">
    <source>
        <dbReference type="SAM" id="MobiDB-lite"/>
    </source>
</evidence>
<sequence length="228" mass="25050">MEFAYVSGPRRELMVELVSTLETRLATHLLPCDLPPDVQYYQHQTGTAQATLHVRSGIQSSPGWRKKEFPVPKTPLFAPSVELLDILPGRANRPLHPESLRSDHPPPTTGRVFHPIWDDVSTSKAQHSSVPTSPHIDASSACKSNAMVSRHESRPLRVAGALSSASESRDLPPPPPQLLLLLGNPPCRTPRAARRTTSLGGSAQLVRHPGIPGLPRTYHCRHRGLWGR</sequence>
<reference evidence="2" key="1">
    <citation type="submission" date="2022-12" db="EMBL/GenBank/DDBJ databases">
        <title>Draft genome assemblies for two species of Escallonia (Escalloniales).</title>
        <authorList>
            <person name="Chanderbali A."/>
            <person name="Dervinis C."/>
            <person name="Anghel I."/>
            <person name="Soltis D."/>
            <person name="Soltis P."/>
            <person name="Zapata F."/>
        </authorList>
    </citation>
    <scope>NUCLEOTIDE SEQUENCE</scope>
    <source>
        <strain evidence="2">UCBG64.0493</strain>
        <tissue evidence="2">Leaf</tissue>
    </source>
</reference>
<dbReference type="Gene3D" id="3.40.1500.20">
    <property type="match status" value="1"/>
</dbReference>